<dbReference type="EMBL" id="AP014946">
    <property type="protein sequence ID" value="BAT59357.1"/>
    <property type="molecule type" value="Genomic_DNA"/>
</dbReference>
<reference evidence="2 3" key="1">
    <citation type="submission" date="2015-08" db="EMBL/GenBank/DDBJ databases">
        <title>Investigation of the bacterial diversity of lava forest soil.</title>
        <authorList>
            <person name="Lee J.S."/>
        </authorList>
    </citation>
    <scope>NUCLEOTIDE SEQUENCE [LARGE SCALE GENOMIC DNA]</scope>
    <source>
        <strain evidence="2 3">GJW-30</strain>
    </source>
</reference>
<dbReference type="KEGG" id="vgo:GJW-30_1_01889"/>
<dbReference type="AlphaFoldDB" id="A0A0S3PTX0"/>
<proteinExistence type="predicted"/>
<organism evidence="2 3">
    <name type="scientific">Variibacter gotjawalensis</name>
    <dbReference type="NCBI Taxonomy" id="1333996"/>
    <lineage>
        <taxon>Bacteria</taxon>
        <taxon>Pseudomonadati</taxon>
        <taxon>Pseudomonadota</taxon>
        <taxon>Alphaproteobacteria</taxon>
        <taxon>Hyphomicrobiales</taxon>
        <taxon>Nitrobacteraceae</taxon>
        <taxon>Variibacter</taxon>
    </lineage>
</organism>
<dbReference type="PROSITE" id="PS51186">
    <property type="entry name" value="GNAT"/>
    <property type="match status" value="1"/>
</dbReference>
<feature type="domain" description="N-acetyltransferase" evidence="1">
    <location>
        <begin position="51"/>
        <end position="201"/>
    </location>
</feature>
<evidence type="ECO:0000313" key="3">
    <source>
        <dbReference type="Proteomes" id="UP000236884"/>
    </source>
</evidence>
<dbReference type="SUPFAM" id="SSF55729">
    <property type="entry name" value="Acyl-CoA N-acyltransferases (Nat)"/>
    <property type="match status" value="1"/>
</dbReference>
<dbReference type="GO" id="GO:0016747">
    <property type="term" value="F:acyltransferase activity, transferring groups other than amino-acyl groups"/>
    <property type="evidence" value="ECO:0007669"/>
    <property type="project" value="InterPro"/>
</dbReference>
<dbReference type="Proteomes" id="UP000236884">
    <property type="component" value="Chromosome"/>
</dbReference>
<evidence type="ECO:0000313" key="2">
    <source>
        <dbReference type="EMBL" id="BAT59357.1"/>
    </source>
</evidence>
<dbReference type="InterPro" id="IPR016181">
    <property type="entry name" value="Acyl_CoA_acyltransferase"/>
</dbReference>
<keyword evidence="3" id="KW-1185">Reference proteome</keyword>
<accession>A0A0S3PTX0</accession>
<keyword evidence="2" id="KW-0808">Transferase</keyword>
<sequence length="207" mass="22802">MSSDKSDHDPLAAGYHALAPGDVANVVTYLEMTERPKPRPMPIADAGFQLVPLRGNALADYRKLFSAVGEDWLWTSRVVMPDDALRADLDRADFESYALLTRGIAIGLIDLDFGAGDECELKSFGLVAAAIGQGAGRYLMTQAIARAFAKPIKRFWLHTCTFDSPQALGFYKRSGFRPFKFAVEVMRDPRLDATLPRTSAPHIPLID</sequence>
<dbReference type="CDD" id="cd04301">
    <property type="entry name" value="NAT_SF"/>
    <property type="match status" value="1"/>
</dbReference>
<protein>
    <submittedName>
        <fullName evidence="2">Acetyltransferase GNAT family protein</fullName>
    </submittedName>
</protein>
<name>A0A0S3PTX0_9BRAD</name>
<dbReference type="Gene3D" id="3.40.630.30">
    <property type="match status" value="1"/>
</dbReference>
<evidence type="ECO:0000259" key="1">
    <source>
        <dbReference type="PROSITE" id="PS51186"/>
    </source>
</evidence>
<gene>
    <name evidence="2" type="ORF">GJW-30_1_01889</name>
</gene>
<dbReference type="InterPro" id="IPR000182">
    <property type="entry name" value="GNAT_dom"/>
</dbReference>
<dbReference type="OrthoDB" id="275336at2"/>
<dbReference type="Pfam" id="PF00583">
    <property type="entry name" value="Acetyltransf_1"/>
    <property type="match status" value="1"/>
</dbReference>
<dbReference type="RefSeq" id="WP_096354610.1">
    <property type="nucleotide sequence ID" value="NZ_AP014946.1"/>
</dbReference>